<feature type="region of interest" description="Disordered" evidence="1">
    <location>
        <begin position="1"/>
        <end position="24"/>
    </location>
</feature>
<evidence type="ECO:0000313" key="3">
    <source>
        <dbReference type="Proteomes" id="UP001174694"/>
    </source>
</evidence>
<accession>A0AA38VB88</accession>
<protein>
    <submittedName>
        <fullName evidence="2">Uncharacterized protein</fullName>
    </submittedName>
</protein>
<reference evidence="2" key="1">
    <citation type="submission" date="2022-07" db="EMBL/GenBank/DDBJ databases">
        <title>Fungi with potential for degradation of polypropylene.</title>
        <authorList>
            <person name="Gostincar C."/>
        </authorList>
    </citation>
    <scope>NUCLEOTIDE SEQUENCE</scope>
    <source>
        <strain evidence="2">EXF-13308</strain>
    </source>
</reference>
<feature type="compositionally biased region" description="Acidic residues" evidence="1">
    <location>
        <begin position="58"/>
        <end position="76"/>
    </location>
</feature>
<evidence type="ECO:0000256" key="1">
    <source>
        <dbReference type="SAM" id="MobiDB-lite"/>
    </source>
</evidence>
<dbReference type="EMBL" id="JANBVO010000069">
    <property type="protein sequence ID" value="KAJ9131299.1"/>
    <property type="molecule type" value="Genomic_DNA"/>
</dbReference>
<dbReference type="AlphaFoldDB" id="A0AA38VB88"/>
<evidence type="ECO:0000313" key="2">
    <source>
        <dbReference type="EMBL" id="KAJ9131299.1"/>
    </source>
</evidence>
<organism evidence="2 3">
    <name type="scientific">Pleurostoma richardsiae</name>
    <dbReference type="NCBI Taxonomy" id="41990"/>
    <lineage>
        <taxon>Eukaryota</taxon>
        <taxon>Fungi</taxon>
        <taxon>Dikarya</taxon>
        <taxon>Ascomycota</taxon>
        <taxon>Pezizomycotina</taxon>
        <taxon>Sordariomycetes</taxon>
        <taxon>Sordariomycetidae</taxon>
        <taxon>Calosphaeriales</taxon>
        <taxon>Pleurostomataceae</taxon>
        <taxon>Pleurostoma</taxon>
    </lineage>
</organism>
<dbReference type="Proteomes" id="UP001174694">
    <property type="component" value="Unassembled WGS sequence"/>
</dbReference>
<name>A0AA38VB88_9PEZI</name>
<sequence>MDILHKPTSQRSRPLRVEKPRRAHRDNHSLPTWYYRIQSTIFKEDRDVTFADFDEDLSELEEDKTAESSEDDDEDCSERSHDGSDASWYYELKDMREELKRERLRERKKKIQQREYERVKEEEVGAASMALEKAEGEHRIITVGPLANQSFELFCGDHVEYFFSDLFPTKRIDFYYLDDMNGSGQEKLGSEADVLYGDVYLNAEANCNFGPFRPPTRASQNVVKVKSCDGKYDLHLKFIGKGYLKLRVSREMVFMNPYRASPTDPPSAAPEVFEFVGVLRDLEKERADRQKRLAKARRSPSPRESWFELNHPMGWWNQSRQS</sequence>
<proteinExistence type="predicted"/>
<keyword evidence="3" id="KW-1185">Reference proteome</keyword>
<comment type="caution">
    <text evidence="2">The sequence shown here is derived from an EMBL/GenBank/DDBJ whole genome shotgun (WGS) entry which is preliminary data.</text>
</comment>
<gene>
    <name evidence="2" type="ORF">NKR23_g11785</name>
</gene>
<feature type="region of interest" description="Disordered" evidence="1">
    <location>
        <begin position="58"/>
        <end position="83"/>
    </location>
</feature>